<dbReference type="PANTHER" id="PTHR20275:SF0">
    <property type="entry name" value="NAD KINASE"/>
    <property type="match status" value="1"/>
</dbReference>
<dbReference type="STRING" id="29343.CCDG5_1058"/>
<dbReference type="PANTHER" id="PTHR20275">
    <property type="entry name" value="NAD KINASE"/>
    <property type="match status" value="1"/>
</dbReference>
<evidence type="ECO:0000256" key="6">
    <source>
        <dbReference type="HAMAP-Rule" id="MF_00361"/>
    </source>
</evidence>
<dbReference type="EC" id="2.7.1.23" evidence="6"/>
<evidence type="ECO:0000256" key="3">
    <source>
        <dbReference type="ARBA" id="ARBA00022857"/>
    </source>
</evidence>
<feature type="binding site" evidence="6">
    <location>
        <position position="169"/>
    </location>
    <ligand>
        <name>NAD(+)</name>
        <dbReference type="ChEBI" id="CHEBI:57540"/>
    </ligand>
</feature>
<reference evidence="8" key="1">
    <citation type="submission" date="2014-07" db="EMBL/GenBank/DDBJ databases">
        <authorList>
            <person name="Wibberg D."/>
        </authorList>
    </citation>
    <scope>NUCLEOTIDE SEQUENCE [LARGE SCALE GENOMIC DNA]</scope>
    <source>
        <strain evidence="8">DG5</strain>
    </source>
</reference>
<feature type="binding site" evidence="6">
    <location>
        <position position="150"/>
    </location>
    <ligand>
        <name>NAD(+)</name>
        <dbReference type="ChEBI" id="CHEBI:57540"/>
    </ligand>
</feature>
<name>A0A078KSM2_9FIRM</name>
<dbReference type="Pfam" id="PF20143">
    <property type="entry name" value="NAD_kinase_C"/>
    <property type="match status" value="1"/>
</dbReference>
<feature type="binding site" evidence="6">
    <location>
        <position position="73"/>
    </location>
    <ligand>
        <name>NAD(+)</name>
        <dbReference type="ChEBI" id="CHEBI:57540"/>
    </ligand>
</feature>
<feature type="binding site" evidence="6">
    <location>
        <begin position="139"/>
        <end position="140"/>
    </location>
    <ligand>
        <name>NAD(+)</name>
        <dbReference type="ChEBI" id="CHEBI:57540"/>
    </ligand>
</feature>
<keyword evidence="1 6" id="KW-0808">Transferase</keyword>
<dbReference type="EMBL" id="LM995447">
    <property type="protein sequence ID" value="CDZ24175.1"/>
    <property type="molecule type" value="Genomic_DNA"/>
</dbReference>
<dbReference type="SUPFAM" id="SSF111331">
    <property type="entry name" value="NAD kinase/diacylglycerol kinase-like"/>
    <property type="match status" value="1"/>
</dbReference>
<dbReference type="Gene3D" id="3.40.50.10330">
    <property type="entry name" value="Probable inorganic polyphosphate/atp-NAD kinase, domain 1"/>
    <property type="match status" value="1"/>
</dbReference>
<feature type="active site" description="Proton acceptor" evidence="6">
    <location>
        <position position="68"/>
    </location>
</feature>
<feature type="binding site" evidence="6">
    <location>
        <position position="167"/>
    </location>
    <ligand>
        <name>NAD(+)</name>
        <dbReference type="ChEBI" id="CHEBI:57540"/>
    </ligand>
</feature>
<dbReference type="Gene3D" id="2.60.200.30">
    <property type="entry name" value="Probable inorganic polyphosphate/atp-NAD kinase, domain 2"/>
    <property type="match status" value="1"/>
</dbReference>
<dbReference type="Pfam" id="PF01513">
    <property type="entry name" value="NAD_kinase"/>
    <property type="match status" value="1"/>
</dbReference>
<keyword evidence="3 6" id="KW-0521">NADP</keyword>
<evidence type="ECO:0000256" key="2">
    <source>
        <dbReference type="ARBA" id="ARBA00022777"/>
    </source>
</evidence>
<keyword evidence="2 6" id="KW-0418">Kinase</keyword>
<keyword evidence="4 6" id="KW-0520">NAD</keyword>
<dbReference type="InterPro" id="IPR017437">
    <property type="entry name" value="ATP-NAD_kinase_PpnK-typ_C"/>
</dbReference>
<dbReference type="HOGENOM" id="CLU_008831_0_0_9"/>
<keyword evidence="8" id="KW-1185">Reference proteome</keyword>
<dbReference type="InterPro" id="IPR016064">
    <property type="entry name" value="NAD/diacylglycerol_kinase_sf"/>
</dbReference>
<dbReference type="HAMAP" id="MF_00361">
    <property type="entry name" value="NAD_kinase"/>
    <property type="match status" value="1"/>
</dbReference>
<feature type="binding site" evidence="6">
    <location>
        <begin position="68"/>
        <end position="69"/>
    </location>
    <ligand>
        <name>NAD(+)</name>
        <dbReference type="ChEBI" id="CHEBI:57540"/>
    </ligand>
</feature>
<organism evidence="7 8">
    <name type="scientific">[Clostridium] cellulosi</name>
    <dbReference type="NCBI Taxonomy" id="29343"/>
    <lineage>
        <taxon>Bacteria</taxon>
        <taxon>Bacillati</taxon>
        <taxon>Bacillota</taxon>
        <taxon>Clostridia</taxon>
        <taxon>Eubacteriales</taxon>
        <taxon>Oscillospiraceae</taxon>
        <taxon>Oscillospiraceae incertae sedis</taxon>
    </lineage>
</organism>
<comment type="caution">
    <text evidence="6">Lacks conserved residue(s) required for the propagation of feature annotation.</text>
</comment>
<dbReference type="PATRIC" id="fig|29343.3.peg.1116"/>
<dbReference type="CDD" id="cd01653">
    <property type="entry name" value="GATase1"/>
    <property type="match status" value="1"/>
</dbReference>
<keyword evidence="6" id="KW-0547">Nucleotide-binding</keyword>
<dbReference type="KEGG" id="ccel:CCDG5_1058"/>
<dbReference type="InterPro" id="IPR002504">
    <property type="entry name" value="NADK"/>
</dbReference>
<comment type="function">
    <text evidence="6">Involved in the regulation of the intracellular balance of NAD and NADP, and is a key enzyme in the biosynthesis of NADP. Catalyzes specifically the phosphorylation on 2'-hydroxyl of the adenosine moiety of NAD to yield NADP.</text>
</comment>
<dbReference type="GO" id="GO:0003951">
    <property type="term" value="F:NAD+ kinase activity"/>
    <property type="evidence" value="ECO:0007669"/>
    <property type="project" value="UniProtKB-UniRule"/>
</dbReference>
<dbReference type="InterPro" id="IPR017438">
    <property type="entry name" value="ATP-NAD_kinase_N"/>
</dbReference>
<keyword evidence="6" id="KW-0963">Cytoplasm</keyword>
<dbReference type="GO" id="GO:0051287">
    <property type="term" value="F:NAD binding"/>
    <property type="evidence" value="ECO:0007669"/>
    <property type="project" value="UniProtKB-ARBA"/>
</dbReference>
<dbReference type="GO" id="GO:0005524">
    <property type="term" value="F:ATP binding"/>
    <property type="evidence" value="ECO:0007669"/>
    <property type="project" value="UniProtKB-KW"/>
</dbReference>
<gene>
    <name evidence="6" type="primary">nadK</name>
    <name evidence="7" type="ORF">CCDG5_1058</name>
</gene>
<dbReference type="AlphaFoldDB" id="A0A078KSM2"/>
<dbReference type="GO" id="GO:0019674">
    <property type="term" value="P:NAD+ metabolic process"/>
    <property type="evidence" value="ECO:0007669"/>
    <property type="project" value="InterPro"/>
</dbReference>
<evidence type="ECO:0000256" key="4">
    <source>
        <dbReference type="ARBA" id="ARBA00023027"/>
    </source>
</evidence>
<keyword evidence="6" id="KW-0067">ATP-binding</keyword>
<dbReference type="OrthoDB" id="9774737at2"/>
<comment type="similarity">
    <text evidence="6">Belongs to the NAD kinase family.</text>
</comment>
<sequence length="283" mass="30963">MKIAVIANHEKDKNFKYTGLICDRLTELGAEVMVTPQASEFINNSSIFVHSREEIINKADIVLALGGDGTILHAAKEAALSGVPVLGVNIGHLGFMAGLEVDELEELKRLLNDDFITDDRMMLEITFENRPGVKYYALNDVVISKGALSRIIDISISCNGRPVSGYRADGVIVSTPTGSTAYSLSAGGPIIDPVLECIEVTPICPHSLLSRTVLFTPQTVIGLQVKKLVDKDAYLTIDGHDSVKLEEYEKVNISKANQKAKLIRLKDISFYEVLNNKFTERGV</sequence>
<evidence type="ECO:0000313" key="8">
    <source>
        <dbReference type="Proteomes" id="UP000032431"/>
    </source>
</evidence>
<dbReference type="Proteomes" id="UP000032431">
    <property type="component" value="Chromosome I"/>
</dbReference>
<dbReference type="GO" id="GO:0005737">
    <property type="term" value="C:cytoplasm"/>
    <property type="evidence" value="ECO:0007669"/>
    <property type="project" value="UniProtKB-SubCell"/>
</dbReference>
<protein>
    <recommendedName>
        <fullName evidence="6">NAD kinase</fullName>
        <ecNumber evidence="6">2.7.1.23</ecNumber>
    </recommendedName>
    <alternativeName>
        <fullName evidence="6">ATP-dependent NAD kinase</fullName>
    </alternativeName>
</protein>
<comment type="catalytic activity">
    <reaction evidence="5 6">
        <text>NAD(+) + ATP = ADP + NADP(+) + H(+)</text>
        <dbReference type="Rhea" id="RHEA:18629"/>
        <dbReference type="ChEBI" id="CHEBI:15378"/>
        <dbReference type="ChEBI" id="CHEBI:30616"/>
        <dbReference type="ChEBI" id="CHEBI:57540"/>
        <dbReference type="ChEBI" id="CHEBI:58349"/>
        <dbReference type="ChEBI" id="CHEBI:456216"/>
        <dbReference type="EC" id="2.7.1.23"/>
    </reaction>
</comment>
<comment type="cofactor">
    <cofactor evidence="6">
        <name>a divalent metal cation</name>
        <dbReference type="ChEBI" id="CHEBI:60240"/>
    </cofactor>
</comment>
<accession>A0A078KSM2</accession>
<evidence type="ECO:0000256" key="1">
    <source>
        <dbReference type="ARBA" id="ARBA00022679"/>
    </source>
</evidence>
<evidence type="ECO:0000313" key="7">
    <source>
        <dbReference type="EMBL" id="CDZ24175.1"/>
    </source>
</evidence>
<comment type="subcellular location">
    <subcellularLocation>
        <location evidence="6">Cytoplasm</location>
    </subcellularLocation>
</comment>
<dbReference type="GO" id="GO:0006741">
    <property type="term" value="P:NADP+ biosynthetic process"/>
    <property type="evidence" value="ECO:0007669"/>
    <property type="project" value="UniProtKB-UniRule"/>
</dbReference>
<feature type="binding site" evidence="6">
    <location>
        <begin position="180"/>
        <end position="185"/>
    </location>
    <ligand>
        <name>NAD(+)</name>
        <dbReference type="ChEBI" id="CHEBI:57540"/>
    </ligand>
</feature>
<evidence type="ECO:0000256" key="5">
    <source>
        <dbReference type="ARBA" id="ARBA00047925"/>
    </source>
</evidence>
<dbReference type="GO" id="GO:0046872">
    <property type="term" value="F:metal ion binding"/>
    <property type="evidence" value="ECO:0007669"/>
    <property type="project" value="UniProtKB-UniRule"/>
</dbReference>
<proteinExistence type="inferred from homology"/>